<gene>
    <name evidence="9" type="primary">tatB</name>
    <name evidence="11" type="ORF">Lysil_0274</name>
</gene>
<sequence length="109" mass="12015">MFELGFGKLLVIGIIALIVLGPERLPKAARFAGLWVRRVRAYWFNMRAELERELAAEDLRKHVDSAKQAVHDVGAELRAPLPVITGETTPKPTNSDSGTMTPDRPHDGG</sequence>
<comment type="similarity">
    <text evidence="9">Belongs to the TatB family.</text>
</comment>
<dbReference type="GO" id="GO:0043953">
    <property type="term" value="P:protein transport by the Tat complex"/>
    <property type="evidence" value="ECO:0007669"/>
    <property type="project" value="UniProtKB-UniRule"/>
</dbReference>
<keyword evidence="5 9" id="KW-0653">Protein transport</keyword>
<evidence type="ECO:0000256" key="2">
    <source>
        <dbReference type="ARBA" id="ARBA00022448"/>
    </source>
</evidence>
<protein>
    <recommendedName>
        <fullName evidence="9">Sec-independent protein translocase protein TatB</fullName>
    </recommendedName>
</protein>
<evidence type="ECO:0000313" key="11">
    <source>
        <dbReference type="EMBL" id="PNS08645.1"/>
    </source>
</evidence>
<proteinExistence type="inferred from homology"/>
<evidence type="ECO:0000256" key="7">
    <source>
        <dbReference type="ARBA" id="ARBA00023010"/>
    </source>
</evidence>
<evidence type="ECO:0000256" key="10">
    <source>
        <dbReference type="SAM" id="MobiDB-lite"/>
    </source>
</evidence>
<keyword evidence="3 9" id="KW-1003">Cell membrane</keyword>
<evidence type="ECO:0000256" key="4">
    <source>
        <dbReference type="ARBA" id="ARBA00022692"/>
    </source>
</evidence>
<dbReference type="AlphaFoldDB" id="A0A2K1Q0S4"/>
<evidence type="ECO:0000256" key="8">
    <source>
        <dbReference type="ARBA" id="ARBA00023136"/>
    </source>
</evidence>
<keyword evidence="8 9" id="KW-0472">Membrane</keyword>
<evidence type="ECO:0000256" key="9">
    <source>
        <dbReference type="HAMAP-Rule" id="MF_00237"/>
    </source>
</evidence>
<feature type="region of interest" description="Disordered" evidence="10">
    <location>
        <begin position="81"/>
        <end position="109"/>
    </location>
</feature>
<keyword evidence="2 9" id="KW-0813">Transport</keyword>
<dbReference type="GO" id="GO:0008320">
    <property type="term" value="F:protein transmembrane transporter activity"/>
    <property type="evidence" value="ECO:0007669"/>
    <property type="project" value="UniProtKB-UniRule"/>
</dbReference>
<dbReference type="Proteomes" id="UP000236220">
    <property type="component" value="Unassembled WGS sequence"/>
</dbReference>
<dbReference type="RefSeq" id="WP_103073798.1">
    <property type="nucleotide sequence ID" value="NZ_NPZB01000001.1"/>
</dbReference>
<accession>A0A2K1Q0S4</accession>
<evidence type="ECO:0000256" key="1">
    <source>
        <dbReference type="ARBA" id="ARBA00004167"/>
    </source>
</evidence>
<dbReference type="PANTHER" id="PTHR33162:SF1">
    <property type="entry name" value="SEC-INDEPENDENT PROTEIN TRANSLOCASE PROTEIN TATA, CHLOROPLASTIC"/>
    <property type="match status" value="1"/>
</dbReference>
<organism evidence="11 12">
    <name type="scientific">Solilutibacter silvestris</name>
    <dbReference type="NCBI Taxonomy" id="1645665"/>
    <lineage>
        <taxon>Bacteria</taxon>
        <taxon>Pseudomonadati</taxon>
        <taxon>Pseudomonadota</taxon>
        <taxon>Gammaproteobacteria</taxon>
        <taxon>Lysobacterales</taxon>
        <taxon>Lysobacteraceae</taxon>
        <taxon>Solilutibacter</taxon>
    </lineage>
</organism>
<dbReference type="GO" id="GO:0033281">
    <property type="term" value="C:TAT protein transport complex"/>
    <property type="evidence" value="ECO:0007669"/>
    <property type="project" value="UniProtKB-UniRule"/>
</dbReference>
<dbReference type="Gene3D" id="1.20.5.3310">
    <property type="match status" value="1"/>
</dbReference>
<dbReference type="Pfam" id="PF02416">
    <property type="entry name" value="TatA_B_E"/>
    <property type="match status" value="1"/>
</dbReference>
<evidence type="ECO:0000256" key="6">
    <source>
        <dbReference type="ARBA" id="ARBA00022989"/>
    </source>
</evidence>
<dbReference type="OrthoDB" id="9816005at2"/>
<keyword evidence="6 9" id="KW-1133">Transmembrane helix</keyword>
<comment type="function">
    <text evidence="9">Part of the twin-arginine translocation (Tat) system that transports large folded proteins containing a characteristic twin-arginine motif in their signal peptide across membranes. Together with TatC, TatB is part of a receptor directly interacting with Tat signal peptides. TatB may form an oligomeric binding site that transiently accommodates folded Tat precursor proteins before their translocation.</text>
</comment>
<evidence type="ECO:0000256" key="3">
    <source>
        <dbReference type="ARBA" id="ARBA00022475"/>
    </source>
</evidence>
<evidence type="ECO:0000313" key="12">
    <source>
        <dbReference type="Proteomes" id="UP000236220"/>
    </source>
</evidence>
<keyword evidence="7 9" id="KW-0811">Translocation</keyword>
<comment type="subcellular location">
    <subcellularLocation>
        <location evidence="9">Cell membrane</location>
        <topology evidence="9">Single-pass membrane protein</topology>
    </subcellularLocation>
    <subcellularLocation>
        <location evidence="1">Membrane</location>
        <topology evidence="1">Single-pass membrane protein</topology>
    </subcellularLocation>
</comment>
<name>A0A2K1Q0S4_9GAMM</name>
<reference evidence="11 12" key="1">
    <citation type="submission" date="2017-08" db="EMBL/GenBank/DDBJ databases">
        <title>Lysobacter sylvestris genome.</title>
        <authorList>
            <person name="Zhang D.-C."/>
            <person name="Albuquerque L."/>
            <person name="Franca L."/>
            <person name="Froufe H.J.C."/>
            <person name="Barroso C."/>
            <person name="Egas C."/>
            <person name="Da Costa M."/>
            <person name="Margesin R."/>
        </authorList>
    </citation>
    <scope>NUCLEOTIDE SEQUENCE [LARGE SCALE GENOMIC DNA]</scope>
    <source>
        <strain evidence="11 12">AM20-91</strain>
    </source>
</reference>
<comment type="caution">
    <text evidence="11">The sequence shown here is derived from an EMBL/GenBank/DDBJ whole genome shotgun (WGS) entry which is preliminary data.</text>
</comment>
<dbReference type="HAMAP" id="MF_00237">
    <property type="entry name" value="TatB"/>
    <property type="match status" value="1"/>
</dbReference>
<dbReference type="PANTHER" id="PTHR33162">
    <property type="entry name" value="SEC-INDEPENDENT PROTEIN TRANSLOCASE PROTEIN TATA, CHLOROPLASTIC"/>
    <property type="match status" value="1"/>
</dbReference>
<dbReference type="InterPro" id="IPR018448">
    <property type="entry name" value="TatB"/>
</dbReference>
<dbReference type="EMBL" id="NPZB01000001">
    <property type="protein sequence ID" value="PNS08645.1"/>
    <property type="molecule type" value="Genomic_DNA"/>
</dbReference>
<comment type="subunit">
    <text evidence="9">The Tat system comprises two distinct complexes: a TatABC complex, containing multiple copies of TatA, TatB and TatC subunits, and a separate TatA complex, containing only TatA subunits. Substrates initially bind to the TatABC complex, which probably triggers association of the separate TatA complex to form the active translocon.</text>
</comment>
<dbReference type="NCBIfam" id="TIGR01410">
    <property type="entry name" value="tatB"/>
    <property type="match status" value="1"/>
</dbReference>
<dbReference type="InterPro" id="IPR003369">
    <property type="entry name" value="TatA/B/E"/>
</dbReference>
<keyword evidence="12" id="KW-1185">Reference proteome</keyword>
<feature type="compositionally biased region" description="Polar residues" evidence="10">
    <location>
        <begin position="86"/>
        <end position="100"/>
    </location>
</feature>
<dbReference type="PRINTS" id="PR01506">
    <property type="entry name" value="TATBPROTEIN"/>
</dbReference>
<evidence type="ECO:0000256" key="5">
    <source>
        <dbReference type="ARBA" id="ARBA00022927"/>
    </source>
</evidence>
<keyword evidence="4 9" id="KW-0812">Transmembrane</keyword>